<keyword evidence="1" id="KW-0472">Membrane</keyword>
<organism evidence="3 4">
    <name type="scientific">Microbispora maris</name>
    <dbReference type="NCBI Taxonomy" id="3144104"/>
    <lineage>
        <taxon>Bacteria</taxon>
        <taxon>Bacillati</taxon>
        <taxon>Actinomycetota</taxon>
        <taxon>Actinomycetes</taxon>
        <taxon>Streptosporangiales</taxon>
        <taxon>Streptosporangiaceae</taxon>
        <taxon>Microbispora</taxon>
    </lineage>
</organism>
<dbReference type="PIRSF" id="PIRSF026631">
    <property type="entry name" value="UCP026631"/>
    <property type="match status" value="1"/>
</dbReference>
<feature type="transmembrane region" description="Helical" evidence="1">
    <location>
        <begin position="240"/>
        <end position="262"/>
    </location>
</feature>
<accession>A0ABV0AYW2</accession>
<feature type="domain" description="YdbS-like PH" evidence="2">
    <location>
        <begin position="66"/>
        <end position="145"/>
    </location>
</feature>
<sequence>MIDPVAETVWRRLSPRMLVVHPFQEVVRAAPALLGLLVAGSSSGGKGHLWTVGGVGLMVVLGMLRWFTTTYRITPEHVQVRRGLLTRKVLTVPRDRVRTVDVTSHVLHRVLGLARVEVGTGTSERRHEGRLKLDALTTAEAARLRVELLHRSPAASTASAEKAVVTPPAGSTPAAETELARMRPEWVRFGPFTMSGLVTVGVVAGFVSRLVSEGNVDLGRVGPVRETWRWFSALSLPLEIATVVLVLVVFVSVASTLGYVLAFGNFRLTRHAEGTLHVTRGLLTTRATTIEERRLRGVEVGEPLLLRAVRGARLAAVTTGLRAAQGAQRGGSMLLPPAPRERAVSVARLVLPRVSAGTRDARDAAASGGASPVTAGLTAHGPAALRRRFTRAYGVHALVLAALLALCWWAGLPSWTWLTTAALLPLTALLAADRYRSLGHALTSGYLITRWGSIVRRRVVLECDGVIGWNIERSFFQRRAGLATLTATTAAGKQGYQVRDVDLAEALRLATAGTPGLLDPFLVEARTMSTLSANSM</sequence>
<dbReference type="EMBL" id="JBDJAW010000050">
    <property type="protein sequence ID" value="MEN3540469.1"/>
    <property type="molecule type" value="Genomic_DNA"/>
</dbReference>
<protein>
    <submittedName>
        <fullName evidence="3">PH domain-containing protein</fullName>
    </submittedName>
</protein>
<feature type="transmembrane region" description="Helical" evidence="1">
    <location>
        <begin position="47"/>
        <end position="67"/>
    </location>
</feature>
<keyword evidence="1" id="KW-0812">Transmembrane</keyword>
<evidence type="ECO:0000313" key="3">
    <source>
        <dbReference type="EMBL" id="MEN3540469.1"/>
    </source>
</evidence>
<dbReference type="InterPro" id="IPR005182">
    <property type="entry name" value="YdbS-like_PH"/>
</dbReference>
<dbReference type="Proteomes" id="UP001447516">
    <property type="component" value="Unassembled WGS sequence"/>
</dbReference>
<dbReference type="PANTHER" id="PTHR34473">
    <property type="entry name" value="UPF0699 TRANSMEMBRANE PROTEIN YDBS"/>
    <property type="match status" value="1"/>
</dbReference>
<evidence type="ECO:0000256" key="1">
    <source>
        <dbReference type="SAM" id="Phobius"/>
    </source>
</evidence>
<dbReference type="Pfam" id="PF03703">
    <property type="entry name" value="bPH_2"/>
    <property type="match status" value="2"/>
</dbReference>
<evidence type="ECO:0000259" key="2">
    <source>
        <dbReference type="Pfam" id="PF03703"/>
    </source>
</evidence>
<keyword evidence="1" id="KW-1133">Transmembrane helix</keyword>
<gene>
    <name evidence="3" type="ORF">AAH991_35525</name>
</gene>
<feature type="transmembrane region" description="Helical" evidence="1">
    <location>
        <begin position="189"/>
        <end position="211"/>
    </location>
</feature>
<comment type="caution">
    <text evidence="3">The sequence shown here is derived from an EMBL/GenBank/DDBJ whole genome shotgun (WGS) entry which is preliminary data.</text>
</comment>
<dbReference type="InterPro" id="IPR014529">
    <property type="entry name" value="UCP026631"/>
</dbReference>
<feature type="transmembrane region" description="Helical" evidence="1">
    <location>
        <begin position="392"/>
        <end position="411"/>
    </location>
</feature>
<evidence type="ECO:0000313" key="4">
    <source>
        <dbReference type="Proteomes" id="UP001447516"/>
    </source>
</evidence>
<dbReference type="PANTHER" id="PTHR34473:SF2">
    <property type="entry name" value="UPF0699 TRANSMEMBRANE PROTEIN YDBT"/>
    <property type="match status" value="1"/>
</dbReference>
<reference evidence="3 4" key="1">
    <citation type="submission" date="2024-05" db="EMBL/GenBank/DDBJ databases">
        <title>Microbispora sp.ZYX-F-249.</title>
        <authorList>
            <person name="Xie H."/>
        </authorList>
    </citation>
    <scope>NUCLEOTIDE SEQUENCE [LARGE SCALE GENOMIC DNA]</scope>
    <source>
        <strain evidence="3 4">ZYX-F-249</strain>
    </source>
</reference>
<feature type="domain" description="YdbS-like PH" evidence="2">
    <location>
        <begin position="435"/>
        <end position="510"/>
    </location>
</feature>
<keyword evidence="4" id="KW-1185">Reference proteome</keyword>
<dbReference type="RefSeq" id="WP_346230324.1">
    <property type="nucleotide sequence ID" value="NZ_JBDJAW010000050.1"/>
</dbReference>
<proteinExistence type="predicted"/>
<name>A0ABV0AYW2_9ACTN</name>